<sequence>MVSLARAALGLGGNVGDVPASMASALKALDARPDLSVAKVSRLYRTPPWGKLDQPDFVNACALIETTLSPHALLDLCLQTERAHLRERGERWGPRTLDIDLLDYDGEAISDERLTLPHPRAGERAFVLVPLAEIAPDLRLGGRPVGETALAIEPEGIEPMSSDGEWWRVDARSVG</sequence>
<evidence type="ECO:0000256" key="1">
    <source>
        <dbReference type="ARBA" id="ARBA00005051"/>
    </source>
</evidence>
<keyword evidence="7 14" id="KW-0418">Kinase</keyword>
<gene>
    <name evidence="14" type="ORF">SAMN06297251_10183</name>
</gene>
<dbReference type="EMBL" id="FWXR01000001">
    <property type="protein sequence ID" value="SMC32772.1"/>
    <property type="molecule type" value="Genomic_DNA"/>
</dbReference>
<organism evidence="14 15">
    <name type="scientific">Fulvimarina manganoxydans</name>
    <dbReference type="NCBI Taxonomy" id="937218"/>
    <lineage>
        <taxon>Bacteria</taxon>
        <taxon>Pseudomonadati</taxon>
        <taxon>Pseudomonadota</taxon>
        <taxon>Alphaproteobacteria</taxon>
        <taxon>Hyphomicrobiales</taxon>
        <taxon>Aurantimonadaceae</taxon>
        <taxon>Fulvimarina</taxon>
    </lineage>
</organism>
<dbReference type="PANTHER" id="PTHR43071">
    <property type="entry name" value="2-AMINO-4-HYDROXY-6-HYDROXYMETHYLDIHYDROPTERIDINE PYROPHOSPHOKINASE"/>
    <property type="match status" value="1"/>
</dbReference>
<evidence type="ECO:0000256" key="8">
    <source>
        <dbReference type="ARBA" id="ARBA00022840"/>
    </source>
</evidence>
<dbReference type="GO" id="GO:0003848">
    <property type="term" value="F:2-amino-4-hydroxy-6-hydroxymethyldihydropteridine diphosphokinase activity"/>
    <property type="evidence" value="ECO:0007669"/>
    <property type="project" value="UniProtKB-EC"/>
</dbReference>
<dbReference type="Pfam" id="PF01288">
    <property type="entry name" value="HPPK"/>
    <property type="match status" value="1"/>
</dbReference>
<name>A0A1W1Y9D7_9HYPH</name>
<protein>
    <recommendedName>
        <fullName evidence="4">2-amino-4-hydroxy-6-hydroxymethyldihydropteridine pyrophosphokinase</fullName>
        <ecNumber evidence="3">2.7.6.3</ecNumber>
    </recommendedName>
    <alternativeName>
        <fullName evidence="11">6-hydroxymethyl-7,8-dihydropterin pyrophosphokinase</fullName>
    </alternativeName>
    <alternativeName>
        <fullName evidence="12">7,8-dihydro-6-hydroxymethylpterin-pyrophosphokinase</fullName>
    </alternativeName>
</protein>
<comment type="pathway">
    <text evidence="1">Cofactor biosynthesis; tetrahydrofolate biosynthesis; 2-amino-4-hydroxy-6-hydroxymethyl-7,8-dihydropteridine diphosphate from 7,8-dihydroneopterin triphosphate: step 4/4.</text>
</comment>
<dbReference type="PANTHER" id="PTHR43071:SF1">
    <property type="entry name" value="2-AMINO-4-HYDROXY-6-HYDROXYMETHYLDIHYDROPTERIDINE PYROPHOSPHOKINASE"/>
    <property type="match status" value="1"/>
</dbReference>
<evidence type="ECO:0000259" key="13">
    <source>
        <dbReference type="PROSITE" id="PS00794"/>
    </source>
</evidence>
<dbReference type="OrthoDB" id="9808041at2"/>
<dbReference type="InterPro" id="IPR035907">
    <property type="entry name" value="Hppk_sf"/>
</dbReference>
<keyword evidence="9" id="KW-0289">Folate biosynthesis</keyword>
<evidence type="ECO:0000256" key="6">
    <source>
        <dbReference type="ARBA" id="ARBA00022741"/>
    </source>
</evidence>
<dbReference type="EC" id="2.7.6.3" evidence="3"/>
<evidence type="ECO:0000256" key="3">
    <source>
        <dbReference type="ARBA" id="ARBA00013253"/>
    </source>
</evidence>
<evidence type="ECO:0000313" key="14">
    <source>
        <dbReference type="EMBL" id="SMC32772.1"/>
    </source>
</evidence>
<comment type="similarity">
    <text evidence="2">Belongs to the HPPK family.</text>
</comment>
<evidence type="ECO:0000256" key="12">
    <source>
        <dbReference type="ARBA" id="ARBA00033413"/>
    </source>
</evidence>
<reference evidence="14 15" key="1">
    <citation type="submission" date="2017-04" db="EMBL/GenBank/DDBJ databases">
        <authorList>
            <person name="Afonso C.L."/>
            <person name="Miller P.J."/>
            <person name="Scott M.A."/>
            <person name="Spackman E."/>
            <person name="Goraichik I."/>
            <person name="Dimitrov K.M."/>
            <person name="Suarez D.L."/>
            <person name="Swayne D.E."/>
        </authorList>
    </citation>
    <scope>NUCLEOTIDE SEQUENCE [LARGE SCALE GENOMIC DNA]</scope>
    <source>
        <strain evidence="14 15">CGMCC 1.10972</strain>
    </source>
</reference>
<evidence type="ECO:0000256" key="7">
    <source>
        <dbReference type="ARBA" id="ARBA00022777"/>
    </source>
</evidence>
<proteinExistence type="inferred from homology"/>
<dbReference type="GO" id="GO:0046656">
    <property type="term" value="P:folic acid biosynthetic process"/>
    <property type="evidence" value="ECO:0007669"/>
    <property type="project" value="UniProtKB-KW"/>
</dbReference>
<dbReference type="STRING" id="937218.SAMN06297251_10183"/>
<keyword evidence="6" id="KW-0547">Nucleotide-binding</keyword>
<evidence type="ECO:0000256" key="2">
    <source>
        <dbReference type="ARBA" id="ARBA00005810"/>
    </source>
</evidence>
<keyword evidence="15" id="KW-1185">Reference proteome</keyword>
<keyword evidence="8" id="KW-0067">ATP-binding</keyword>
<evidence type="ECO:0000256" key="10">
    <source>
        <dbReference type="ARBA" id="ARBA00029409"/>
    </source>
</evidence>
<dbReference type="CDD" id="cd00483">
    <property type="entry name" value="HPPK"/>
    <property type="match status" value="1"/>
</dbReference>
<evidence type="ECO:0000313" key="15">
    <source>
        <dbReference type="Proteomes" id="UP000192656"/>
    </source>
</evidence>
<dbReference type="SUPFAM" id="SSF55083">
    <property type="entry name" value="6-hydroxymethyl-7,8-dihydropterin pyrophosphokinase, HPPK"/>
    <property type="match status" value="1"/>
</dbReference>
<dbReference type="RefSeq" id="WP_084407856.1">
    <property type="nucleotide sequence ID" value="NZ_FWXR01000001.1"/>
</dbReference>
<evidence type="ECO:0000256" key="9">
    <source>
        <dbReference type="ARBA" id="ARBA00022909"/>
    </source>
</evidence>
<evidence type="ECO:0000256" key="5">
    <source>
        <dbReference type="ARBA" id="ARBA00022679"/>
    </source>
</evidence>
<dbReference type="GO" id="GO:0005524">
    <property type="term" value="F:ATP binding"/>
    <property type="evidence" value="ECO:0007669"/>
    <property type="project" value="UniProtKB-KW"/>
</dbReference>
<dbReference type="AlphaFoldDB" id="A0A1W1Y9D7"/>
<dbReference type="PROSITE" id="PS00794">
    <property type="entry name" value="HPPK"/>
    <property type="match status" value="1"/>
</dbReference>
<dbReference type="GO" id="GO:0016301">
    <property type="term" value="F:kinase activity"/>
    <property type="evidence" value="ECO:0007669"/>
    <property type="project" value="UniProtKB-KW"/>
</dbReference>
<dbReference type="InterPro" id="IPR000550">
    <property type="entry name" value="Hppk"/>
</dbReference>
<comment type="function">
    <text evidence="10">Catalyzes the transfer of pyrophosphate from adenosine triphosphate (ATP) to 6-hydroxymethyl-7,8-dihydropterin, an enzymatic step in folate biosynthesis pathway.</text>
</comment>
<accession>A0A1W1Y9D7</accession>
<keyword evidence="5" id="KW-0808">Transferase</keyword>
<dbReference type="GO" id="GO:0046654">
    <property type="term" value="P:tetrahydrofolate biosynthetic process"/>
    <property type="evidence" value="ECO:0007669"/>
    <property type="project" value="UniProtKB-UniPathway"/>
</dbReference>
<feature type="domain" description="7,8-dihydro-6-hydroxymethylpterin-pyrophosphokinase" evidence="13">
    <location>
        <begin position="91"/>
        <end position="102"/>
    </location>
</feature>
<dbReference type="NCBIfam" id="TIGR01498">
    <property type="entry name" value="folK"/>
    <property type="match status" value="1"/>
</dbReference>
<evidence type="ECO:0000256" key="11">
    <source>
        <dbReference type="ARBA" id="ARBA00029766"/>
    </source>
</evidence>
<dbReference type="UniPathway" id="UPA00077">
    <property type="reaction ID" value="UER00155"/>
</dbReference>
<dbReference type="Gene3D" id="3.30.70.560">
    <property type="entry name" value="7,8-Dihydro-6-hydroxymethylpterin-pyrophosphokinase HPPK"/>
    <property type="match status" value="1"/>
</dbReference>
<evidence type="ECO:0000256" key="4">
    <source>
        <dbReference type="ARBA" id="ARBA00016218"/>
    </source>
</evidence>
<dbReference type="Proteomes" id="UP000192656">
    <property type="component" value="Unassembled WGS sequence"/>
</dbReference>